<proteinExistence type="predicted"/>
<comment type="caution">
    <text evidence="1">The sequence shown here is derived from an EMBL/GenBank/DDBJ whole genome shotgun (WGS) entry which is preliminary data.</text>
</comment>
<evidence type="ECO:0000313" key="2">
    <source>
        <dbReference type="Proteomes" id="UP000034504"/>
    </source>
</evidence>
<sequence>MDSLIAKLYQSPKTILSNKDLALVWQENNEESLYAKTAYYVKQKALFRLTRGVFAKNKDYNPKELATSIYTPSYISFETVLREAGVIFQHYDTIFVVSKWPKTMTID</sequence>
<gene>
    <name evidence="1" type="ORF">UW82_C0016G0001</name>
</gene>
<dbReference type="Proteomes" id="UP000034504">
    <property type="component" value="Unassembled WGS sequence"/>
</dbReference>
<dbReference type="EMBL" id="LCJU01000016">
    <property type="protein sequence ID" value="KKT84592.1"/>
    <property type="molecule type" value="Genomic_DNA"/>
</dbReference>
<evidence type="ECO:0000313" key="1">
    <source>
        <dbReference type="EMBL" id="KKT84592.1"/>
    </source>
</evidence>
<feature type="non-terminal residue" evidence="1">
    <location>
        <position position="107"/>
    </location>
</feature>
<name>A0A0G1MV19_UNCKA</name>
<accession>A0A0G1MV19</accession>
<organism evidence="1 2">
    <name type="scientific">candidate division WWE3 bacterium GW2011_GWC2_44_9</name>
    <dbReference type="NCBI Taxonomy" id="1619125"/>
    <lineage>
        <taxon>Bacteria</taxon>
        <taxon>Katanobacteria</taxon>
    </lineage>
</organism>
<protein>
    <submittedName>
        <fullName evidence="1">Uncharacterized protein</fullName>
    </submittedName>
</protein>
<dbReference type="AlphaFoldDB" id="A0A0G1MV19"/>
<reference evidence="1 2" key="1">
    <citation type="journal article" date="2015" name="Nature">
        <title>rRNA introns, odd ribosomes, and small enigmatic genomes across a large radiation of phyla.</title>
        <authorList>
            <person name="Brown C.T."/>
            <person name="Hug L.A."/>
            <person name="Thomas B.C."/>
            <person name="Sharon I."/>
            <person name="Castelle C.J."/>
            <person name="Singh A."/>
            <person name="Wilkins M.J."/>
            <person name="Williams K.H."/>
            <person name="Banfield J.F."/>
        </authorList>
    </citation>
    <scope>NUCLEOTIDE SEQUENCE [LARGE SCALE GENOMIC DNA]</scope>
</reference>